<dbReference type="EMBL" id="UZAI01008627">
    <property type="protein sequence ID" value="VDP02550.1"/>
    <property type="molecule type" value="Genomic_DNA"/>
</dbReference>
<protein>
    <recommendedName>
        <fullName evidence="2">MATH domain-containing protein</fullName>
    </recommendedName>
</protein>
<keyword evidence="4" id="KW-1185">Reference proteome</keyword>
<name>A0A183M9Y3_9TREM</name>
<dbReference type="InterPro" id="IPR002083">
    <property type="entry name" value="MATH/TRAF_dom"/>
</dbReference>
<dbReference type="InterPro" id="IPR008974">
    <property type="entry name" value="TRAF-like"/>
</dbReference>
<dbReference type="Gene3D" id="2.60.210.10">
    <property type="entry name" value="Apoptosis, Tumor Necrosis Factor Receptor Associated Protein 2, Chain A"/>
    <property type="match status" value="1"/>
</dbReference>
<sequence>MDALRATLDSTDGQVATVSRTSSPPPLDLLSPPPVVAEYWCHTQVIHSFLPFSILPKESQRAYRFVQGKDWGFKKFIRRDVLMDEANGLLPNDRLTILCEFLVECLLCSYITACGLMCDKISARIQKARLASTNLRHLWRRRDIRLSTKGRVYCAAVRPVLFINQRTCLLRSSSSRPTLWQ</sequence>
<feature type="region of interest" description="Disordered" evidence="1">
    <location>
        <begin position="1"/>
        <end position="25"/>
    </location>
</feature>
<dbReference type="SUPFAM" id="SSF49599">
    <property type="entry name" value="TRAF domain-like"/>
    <property type="match status" value="1"/>
</dbReference>
<feature type="compositionally biased region" description="Polar residues" evidence="1">
    <location>
        <begin position="8"/>
        <end position="21"/>
    </location>
</feature>
<organism evidence="3 4">
    <name type="scientific">Schistosoma margrebowiei</name>
    <dbReference type="NCBI Taxonomy" id="48269"/>
    <lineage>
        <taxon>Eukaryota</taxon>
        <taxon>Metazoa</taxon>
        <taxon>Spiralia</taxon>
        <taxon>Lophotrochozoa</taxon>
        <taxon>Platyhelminthes</taxon>
        <taxon>Trematoda</taxon>
        <taxon>Digenea</taxon>
        <taxon>Strigeidida</taxon>
        <taxon>Schistosomatoidea</taxon>
        <taxon>Schistosomatidae</taxon>
        <taxon>Schistosoma</taxon>
    </lineage>
</organism>
<dbReference type="STRING" id="48269.A0A183M9Y3"/>
<evidence type="ECO:0000313" key="3">
    <source>
        <dbReference type="EMBL" id="VDP02550.1"/>
    </source>
</evidence>
<dbReference type="Pfam" id="PF22486">
    <property type="entry name" value="MATH_2"/>
    <property type="match status" value="1"/>
</dbReference>
<reference evidence="3 4" key="1">
    <citation type="submission" date="2018-11" db="EMBL/GenBank/DDBJ databases">
        <authorList>
            <consortium name="Pathogen Informatics"/>
        </authorList>
    </citation>
    <scope>NUCLEOTIDE SEQUENCE [LARGE SCALE GENOMIC DNA]</scope>
    <source>
        <strain evidence="3 4">Zambia</strain>
    </source>
</reference>
<gene>
    <name evidence="3" type="ORF">SMRZ_LOCUS12858</name>
</gene>
<evidence type="ECO:0000259" key="2">
    <source>
        <dbReference type="Pfam" id="PF22486"/>
    </source>
</evidence>
<feature type="domain" description="MATH" evidence="2">
    <location>
        <begin position="62"/>
        <end position="100"/>
    </location>
</feature>
<proteinExistence type="predicted"/>
<evidence type="ECO:0000313" key="4">
    <source>
        <dbReference type="Proteomes" id="UP000277204"/>
    </source>
</evidence>
<dbReference type="Proteomes" id="UP000277204">
    <property type="component" value="Unassembled WGS sequence"/>
</dbReference>
<accession>A0A183M9Y3</accession>
<evidence type="ECO:0000256" key="1">
    <source>
        <dbReference type="SAM" id="MobiDB-lite"/>
    </source>
</evidence>
<dbReference type="AlphaFoldDB" id="A0A183M9Y3"/>